<dbReference type="InterPro" id="IPR007156">
    <property type="entry name" value="MamQ_LemA"/>
</dbReference>
<feature type="transmembrane region" description="Helical" evidence="6">
    <location>
        <begin position="6"/>
        <end position="29"/>
    </location>
</feature>
<dbReference type="RefSeq" id="WP_006370036.1">
    <property type="nucleotide sequence ID" value="NZ_CP085887.1"/>
</dbReference>
<keyword evidence="4 6" id="KW-1133">Transmembrane helix</keyword>
<keyword evidence="3 6" id="KW-0812">Transmembrane</keyword>
<proteinExistence type="inferred from homology"/>
<reference evidence="7 8" key="1">
    <citation type="submission" date="2020-04" db="EMBL/GenBank/DDBJ databases">
        <title>MicrobeNet Type strains.</title>
        <authorList>
            <person name="Nicholson A.C."/>
        </authorList>
    </citation>
    <scope>NUCLEOTIDE SEQUENCE [LARGE SCALE GENOMIC DNA]</scope>
    <source>
        <strain evidence="7 8">ATCC BAA-14</strain>
    </source>
</reference>
<dbReference type="InterPro" id="IPR023353">
    <property type="entry name" value="LemA-like_dom_sf"/>
</dbReference>
<evidence type="ECO:0000256" key="3">
    <source>
        <dbReference type="ARBA" id="ARBA00022692"/>
    </source>
</evidence>
<evidence type="ECO:0000256" key="2">
    <source>
        <dbReference type="ARBA" id="ARBA00008854"/>
    </source>
</evidence>
<organism evidence="7 8">
    <name type="scientific">Gordonia polyisoprenivorans</name>
    <dbReference type="NCBI Taxonomy" id="84595"/>
    <lineage>
        <taxon>Bacteria</taxon>
        <taxon>Bacillati</taxon>
        <taxon>Actinomycetota</taxon>
        <taxon>Actinomycetes</taxon>
        <taxon>Mycobacteriales</taxon>
        <taxon>Gordoniaceae</taxon>
        <taxon>Gordonia</taxon>
    </lineage>
</organism>
<name>A0A846WUG8_9ACTN</name>
<dbReference type="EMBL" id="JAAXPC010000017">
    <property type="protein sequence ID" value="NKY04390.1"/>
    <property type="molecule type" value="Genomic_DNA"/>
</dbReference>
<dbReference type="GO" id="GO:0016020">
    <property type="term" value="C:membrane"/>
    <property type="evidence" value="ECO:0007669"/>
    <property type="project" value="UniProtKB-SubCell"/>
</dbReference>
<dbReference type="SUPFAM" id="SSF140478">
    <property type="entry name" value="LemA-like"/>
    <property type="match status" value="1"/>
</dbReference>
<sequence>MSTWIVVIVVVVVLAGVGLWYLSAFNAFVRLRNLVAESWKQVDVELQRRHDLVPNLVAAVRQAASFEQGVLESVTRARTDAQRLTARDDADVVAVAAAEESLSTSLTRMQALAEQYPQVQAVRGYDALRRELADTEDRIAAARRLYNANVRALNTRIESMPSAWVAAAHHVGRAEYFEPTSPAVRDVPDVGDLLRRDRPEA</sequence>
<dbReference type="Gene3D" id="1.20.1440.20">
    <property type="entry name" value="LemA-like domain"/>
    <property type="match status" value="1"/>
</dbReference>
<keyword evidence="5 6" id="KW-0472">Membrane</keyword>
<evidence type="ECO:0000256" key="5">
    <source>
        <dbReference type="ARBA" id="ARBA00023136"/>
    </source>
</evidence>
<comment type="subcellular location">
    <subcellularLocation>
        <location evidence="1">Membrane</location>
        <topology evidence="1">Single-pass membrane protein</topology>
    </subcellularLocation>
</comment>
<protein>
    <submittedName>
        <fullName evidence="7">LemA family protein</fullName>
    </submittedName>
</protein>
<evidence type="ECO:0000313" key="8">
    <source>
        <dbReference type="Proteomes" id="UP000563898"/>
    </source>
</evidence>
<dbReference type="PANTHER" id="PTHR34478:SF1">
    <property type="entry name" value="PROTEIN LEMA"/>
    <property type="match status" value="1"/>
</dbReference>
<comment type="similarity">
    <text evidence="2">Belongs to the LemA family.</text>
</comment>
<dbReference type="Proteomes" id="UP000563898">
    <property type="component" value="Unassembled WGS sequence"/>
</dbReference>
<gene>
    <name evidence="7" type="ORF">HGA05_22745</name>
</gene>
<comment type="caution">
    <text evidence="7">The sequence shown here is derived from an EMBL/GenBank/DDBJ whole genome shotgun (WGS) entry which is preliminary data.</text>
</comment>
<evidence type="ECO:0000313" key="7">
    <source>
        <dbReference type="EMBL" id="NKY04390.1"/>
    </source>
</evidence>
<dbReference type="Pfam" id="PF04011">
    <property type="entry name" value="LemA"/>
    <property type="match status" value="1"/>
</dbReference>
<evidence type="ECO:0000256" key="1">
    <source>
        <dbReference type="ARBA" id="ARBA00004167"/>
    </source>
</evidence>
<evidence type="ECO:0000256" key="6">
    <source>
        <dbReference type="SAM" id="Phobius"/>
    </source>
</evidence>
<accession>A0A846WUG8</accession>
<dbReference type="PANTHER" id="PTHR34478">
    <property type="entry name" value="PROTEIN LEMA"/>
    <property type="match status" value="1"/>
</dbReference>
<evidence type="ECO:0000256" key="4">
    <source>
        <dbReference type="ARBA" id="ARBA00022989"/>
    </source>
</evidence>
<dbReference type="AlphaFoldDB" id="A0A846WUG8"/>